<evidence type="ECO:0000256" key="4">
    <source>
        <dbReference type="ARBA" id="ARBA00022989"/>
    </source>
</evidence>
<feature type="transmembrane region" description="Helical" evidence="6">
    <location>
        <begin position="114"/>
        <end position="136"/>
    </location>
</feature>
<name>A0A1M4E0I9_9ACTN</name>
<dbReference type="InterPro" id="IPR036259">
    <property type="entry name" value="MFS_trans_sf"/>
</dbReference>
<sequence length="410" mass="42556">MAVMTTTVTNEPLLRLRGFRNLFLAGAVSQLGSQISYVALPLLAVTALGAGAGQLGLLAALGTLTVLVLGLPAGAWVDRVRRRPVMIATDLLRAGVLLSVPLAWWGGWLSMAQLYVVAVLTGAGTLLFDVAAYSIVPGLVGRERLTAANTLLVGTGAGMDVAGRSVAGVLVQVAGAPVAILLDALSYLWSAAWLRGVPEPRTTPREPEPLGRQIAEGVRFLFGEPILVTALLQGTMANLAFPLCSVLLPIVLVQQLGRPEWVLGAFLAAGGLGALAGSASAHAIGRRLGTGRAAWLTSLLTTPAAFFVPCLPLGGAWVWAGAVAWFVLTFRTGLNNVLLVSLRQRVTPDPMLGRMTATMRLLLTGALGAGGLLAAAVGELWGTGPALALGACVMALSWLPYVRSPLRHQP</sequence>
<gene>
    <name evidence="7" type="ORF">BN4615_P1851</name>
</gene>
<reference evidence="7" key="1">
    <citation type="submission" date="2016-04" db="EMBL/GenBank/DDBJ databases">
        <authorList>
            <person name="Evans L.H."/>
            <person name="Alamgir A."/>
            <person name="Owens N."/>
            <person name="Weber N.D."/>
            <person name="Virtaneva K."/>
            <person name="Barbian K."/>
            <person name="Babar A."/>
            <person name="Rosenke K."/>
        </authorList>
    </citation>
    <scope>NUCLEOTIDE SEQUENCE</scope>
    <source>
        <strain evidence="7">Nono1</strain>
    </source>
</reference>
<dbReference type="PANTHER" id="PTHR23513:SF6">
    <property type="entry name" value="MAJOR FACILITATOR SUPERFAMILY ASSOCIATED DOMAIN-CONTAINING PROTEIN"/>
    <property type="match status" value="1"/>
</dbReference>
<feature type="transmembrane region" description="Helical" evidence="6">
    <location>
        <begin position="361"/>
        <end position="378"/>
    </location>
</feature>
<accession>A0A1M4E0I9</accession>
<dbReference type="EMBL" id="LT559118">
    <property type="protein sequence ID" value="SBO92337.1"/>
    <property type="molecule type" value="Genomic_DNA"/>
</dbReference>
<keyword evidence="3 6" id="KW-0812">Transmembrane</keyword>
<evidence type="ECO:0000256" key="1">
    <source>
        <dbReference type="ARBA" id="ARBA00004651"/>
    </source>
</evidence>
<keyword evidence="2" id="KW-1003">Cell membrane</keyword>
<dbReference type="Gene3D" id="1.20.1250.20">
    <property type="entry name" value="MFS general substrate transporter like domains"/>
    <property type="match status" value="1"/>
</dbReference>
<dbReference type="SUPFAM" id="SSF103473">
    <property type="entry name" value="MFS general substrate transporter"/>
    <property type="match status" value="1"/>
</dbReference>
<dbReference type="AlphaFoldDB" id="A0A1M4E0I9"/>
<dbReference type="PANTHER" id="PTHR23513">
    <property type="entry name" value="INTEGRAL MEMBRANE EFFLUX PROTEIN-RELATED"/>
    <property type="match status" value="1"/>
</dbReference>
<comment type="subcellular location">
    <subcellularLocation>
        <location evidence="1">Cell membrane</location>
        <topology evidence="1">Multi-pass membrane protein</topology>
    </subcellularLocation>
</comment>
<dbReference type="Pfam" id="PF07690">
    <property type="entry name" value="MFS_1"/>
    <property type="match status" value="1"/>
</dbReference>
<feature type="transmembrane region" description="Helical" evidence="6">
    <location>
        <begin position="21"/>
        <end position="43"/>
    </location>
</feature>
<dbReference type="GO" id="GO:0005886">
    <property type="term" value="C:plasma membrane"/>
    <property type="evidence" value="ECO:0007669"/>
    <property type="project" value="UniProtKB-SubCell"/>
</dbReference>
<protein>
    <submittedName>
        <fullName evidence="7">Major facilitator superfamily MFS_1</fullName>
    </submittedName>
</protein>
<dbReference type="GO" id="GO:0022857">
    <property type="term" value="F:transmembrane transporter activity"/>
    <property type="evidence" value="ECO:0007669"/>
    <property type="project" value="InterPro"/>
</dbReference>
<proteinExistence type="predicted"/>
<evidence type="ECO:0000256" key="6">
    <source>
        <dbReference type="SAM" id="Phobius"/>
    </source>
</evidence>
<evidence type="ECO:0000256" key="5">
    <source>
        <dbReference type="ARBA" id="ARBA00023136"/>
    </source>
</evidence>
<evidence type="ECO:0000256" key="2">
    <source>
        <dbReference type="ARBA" id="ARBA00022475"/>
    </source>
</evidence>
<feature type="transmembrane region" description="Helical" evidence="6">
    <location>
        <begin position="261"/>
        <end position="281"/>
    </location>
</feature>
<evidence type="ECO:0000256" key="3">
    <source>
        <dbReference type="ARBA" id="ARBA00022692"/>
    </source>
</evidence>
<organism evidence="7">
    <name type="scientific">Nonomuraea gerenzanensis</name>
    <dbReference type="NCBI Taxonomy" id="93944"/>
    <lineage>
        <taxon>Bacteria</taxon>
        <taxon>Bacillati</taxon>
        <taxon>Actinomycetota</taxon>
        <taxon>Actinomycetes</taxon>
        <taxon>Streptosporangiales</taxon>
        <taxon>Streptosporangiaceae</taxon>
        <taxon>Nonomuraea</taxon>
    </lineage>
</organism>
<dbReference type="InterPro" id="IPR011701">
    <property type="entry name" value="MFS"/>
</dbReference>
<feature type="transmembrane region" description="Helical" evidence="6">
    <location>
        <begin position="55"/>
        <end position="78"/>
    </location>
</feature>
<feature type="transmembrane region" description="Helical" evidence="6">
    <location>
        <begin position="90"/>
        <end position="108"/>
    </location>
</feature>
<dbReference type="CDD" id="cd06173">
    <property type="entry name" value="MFS_MefA_like"/>
    <property type="match status" value="1"/>
</dbReference>
<evidence type="ECO:0000313" key="7">
    <source>
        <dbReference type="EMBL" id="SBO92337.1"/>
    </source>
</evidence>
<feature type="transmembrane region" description="Helical" evidence="6">
    <location>
        <begin position="384"/>
        <end position="402"/>
    </location>
</feature>
<keyword evidence="5 6" id="KW-0472">Membrane</keyword>
<keyword evidence="4 6" id="KW-1133">Transmembrane helix</keyword>